<dbReference type="EMBL" id="VJXW01000003">
    <property type="protein sequence ID" value="TRW27926.1"/>
    <property type="molecule type" value="Genomic_DNA"/>
</dbReference>
<comment type="caution">
    <text evidence="14">The sequence shown here is derived from an EMBL/GenBank/DDBJ whole genome shotgun (WGS) entry which is preliminary data.</text>
</comment>
<comment type="function">
    <text evidence="7 10 11">Participates actively in the response to hyperosmotic and heat shock by preventing the aggregation of stress-denatured proteins, in association with DnaK and GrpE. It is the nucleotide exchange factor for DnaK and may function as a thermosensor. Unfolded proteins bind initially to DnaJ; upon interaction with the DnaJ-bound protein, DnaK hydrolyzes its bound ATP, resulting in the formation of a stable complex. GrpE releases ADP from DnaK; ATP binding to DnaK triggers the release of the substrate protein, thus completing the reaction cycle. Several rounds of ATP-dependent interactions between DnaJ, DnaK and GrpE are required for fully efficient folding.</text>
</comment>
<evidence type="ECO:0000256" key="10">
    <source>
        <dbReference type="HAMAP-Rule" id="MF_01151"/>
    </source>
</evidence>
<dbReference type="Gene3D" id="2.30.22.10">
    <property type="entry name" value="Head domain of nucleotide exchange factor GrpE"/>
    <property type="match status" value="1"/>
</dbReference>
<dbReference type="CDD" id="cd00446">
    <property type="entry name" value="GrpE"/>
    <property type="match status" value="1"/>
</dbReference>
<dbReference type="PANTHER" id="PTHR21237">
    <property type="entry name" value="GRPE PROTEIN"/>
    <property type="match status" value="1"/>
</dbReference>
<evidence type="ECO:0000256" key="3">
    <source>
        <dbReference type="ARBA" id="ARBA00011738"/>
    </source>
</evidence>
<evidence type="ECO:0000256" key="5">
    <source>
        <dbReference type="ARBA" id="ARBA00023016"/>
    </source>
</evidence>
<keyword evidence="5 10" id="KW-0346">Stress response</keyword>
<name>A0A552VBR5_9FIRM</name>
<evidence type="ECO:0000256" key="4">
    <source>
        <dbReference type="ARBA" id="ARBA00022490"/>
    </source>
</evidence>
<dbReference type="GO" id="GO:0000774">
    <property type="term" value="F:adenyl-nucleotide exchange factor activity"/>
    <property type="evidence" value="ECO:0007669"/>
    <property type="project" value="InterPro"/>
</dbReference>
<dbReference type="PRINTS" id="PR00773">
    <property type="entry name" value="GRPEPROTEIN"/>
</dbReference>
<organism evidence="14 15">
    <name type="scientific">Criibacterium bergeronii</name>
    <dbReference type="NCBI Taxonomy" id="1871336"/>
    <lineage>
        <taxon>Bacteria</taxon>
        <taxon>Bacillati</taxon>
        <taxon>Bacillota</taxon>
        <taxon>Clostridia</taxon>
        <taxon>Peptostreptococcales</taxon>
        <taxon>Filifactoraceae</taxon>
        <taxon>Criibacterium</taxon>
    </lineage>
</organism>
<dbReference type="GO" id="GO:0051082">
    <property type="term" value="F:unfolded protein binding"/>
    <property type="evidence" value="ECO:0007669"/>
    <property type="project" value="TreeGrafter"/>
</dbReference>
<evidence type="ECO:0000256" key="8">
    <source>
        <dbReference type="ARBA" id="ARBA00072274"/>
    </source>
</evidence>
<dbReference type="OrthoDB" id="9812586at2"/>
<dbReference type="Proteomes" id="UP000319424">
    <property type="component" value="Unassembled WGS sequence"/>
</dbReference>
<dbReference type="AlphaFoldDB" id="A0A552VBR5"/>
<dbReference type="PROSITE" id="PS01071">
    <property type="entry name" value="GRPE"/>
    <property type="match status" value="1"/>
</dbReference>
<dbReference type="FunFam" id="2.30.22.10:FF:000001">
    <property type="entry name" value="Protein GrpE"/>
    <property type="match status" value="1"/>
</dbReference>
<keyword evidence="4 10" id="KW-0963">Cytoplasm</keyword>
<dbReference type="PANTHER" id="PTHR21237:SF23">
    <property type="entry name" value="GRPE PROTEIN HOMOLOG, MITOCHONDRIAL"/>
    <property type="match status" value="1"/>
</dbReference>
<evidence type="ECO:0000256" key="9">
    <source>
        <dbReference type="ARBA" id="ARBA00076414"/>
    </source>
</evidence>
<proteinExistence type="inferred from homology"/>
<evidence type="ECO:0000256" key="7">
    <source>
        <dbReference type="ARBA" id="ARBA00053401"/>
    </source>
</evidence>
<dbReference type="GO" id="GO:0006457">
    <property type="term" value="P:protein folding"/>
    <property type="evidence" value="ECO:0007669"/>
    <property type="project" value="InterPro"/>
</dbReference>
<dbReference type="GO" id="GO:0042803">
    <property type="term" value="F:protein homodimerization activity"/>
    <property type="evidence" value="ECO:0007669"/>
    <property type="project" value="InterPro"/>
</dbReference>
<dbReference type="NCBIfam" id="NF010738">
    <property type="entry name" value="PRK14140.1"/>
    <property type="match status" value="1"/>
</dbReference>
<dbReference type="SUPFAM" id="SSF58014">
    <property type="entry name" value="Coiled-coil domain of nucleotide exchange factor GrpE"/>
    <property type="match status" value="1"/>
</dbReference>
<reference evidence="14 15" key="1">
    <citation type="submission" date="2019-07" db="EMBL/GenBank/DDBJ databases">
        <title>Criibacterium bergeronii gen. nov., sp. nov. isolated from human clinical samples.</title>
        <authorList>
            <person name="Maheux A.F."/>
            <person name="Boudreau D.K."/>
            <person name="Berube E."/>
            <person name="Brodeur S."/>
            <person name="Bernard K.A."/>
            <person name="Abed J.Y."/>
            <person name="Ducrey E."/>
            <person name="Guay E.F."/>
            <person name="Raymond F."/>
            <person name="Corbeil J."/>
            <person name="Domingo M.-C."/>
            <person name="Roy P.H."/>
            <person name="Boissinot M."/>
            <person name="Tocheva E.I."/>
            <person name="Omar R.F."/>
        </authorList>
    </citation>
    <scope>NUCLEOTIDE SEQUENCE [LARGE SCALE GENOMIC DNA]</scope>
    <source>
        <strain evidence="14 15">CCRI-24246</strain>
    </source>
</reference>
<evidence type="ECO:0000256" key="6">
    <source>
        <dbReference type="ARBA" id="ARBA00023186"/>
    </source>
</evidence>
<evidence type="ECO:0000256" key="2">
    <source>
        <dbReference type="ARBA" id="ARBA00009054"/>
    </source>
</evidence>
<dbReference type="InterPro" id="IPR000740">
    <property type="entry name" value="GrpE"/>
</dbReference>
<feature type="region of interest" description="Disordered" evidence="13">
    <location>
        <begin position="1"/>
        <end position="69"/>
    </location>
</feature>
<gene>
    <name evidence="10 14" type="primary">grpE</name>
    <name evidence="14" type="ORF">FL857_02730</name>
</gene>
<sequence length="214" mass="24455">MAEINNIDDKELINPEDTAVNPNDTELDSVSPNDETPNTENSQEQVSEMDIAQKSEQNNDAQISLEDEKSKKIDELTKQAEQMKDLAQRTQAEFMNYKKRTAKEMQDITVFANEKIMSDLITVLDNFERAMSIEENKDDPLYKGVELIQKQLIDTLKKYGLQDIDAKDQPFDPNFHHAVMQEEADTPGMVLEVLQKGYKLKDKVLRAAMVKVSN</sequence>
<dbReference type="SUPFAM" id="SSF51064">
    <property type="entry name" value="Head domain of nucleotide exchange factor GrpE"/>
    <property type="match status" value="1"/>
</dbReference>
<dbReference type="GO" id="GO:0005737">
    <property type="term" value="C:cytoplasm"/>
    <property type="evidence" value="ECO:0007669"/>
    <property type="project" value="UniProtKB-SubCell"/>
</dbReference>
<evidence type="ECO:0000313" key="14">
    <source>
        <dbReference type="EMBL" id="TRW27926.1"/>
    </source>
</evidence>
<feature type="compositionally biased region" description="Polar residues" evidence="13">
    <location>
        <begin position="20"/>
        <end position="46"/>
    </location>
</feature>
<dbReference type="RefSeq" id="WP_144015634.1">
    <property type="nucleotide sequence ID" value="NZ_VJXW01000003.1"/>
</dbReference>
<dbReference type="HAMAP" id="MF_01151">
    <property type="entry name" value="GrpE"/>
    <property type="match status" value="1"/>
</dbReference>
<evidence type="ECO:0000256" key="13">
    <source>
        <dbReference type="SAM" id="MobiDB-lite"/>
    </source>
</evidence>
<dbReference type="Gene3D" id="3.90.20.20">
    <property type="match status" value="1"/>
</dbReference>
<protein>
    <recommendedName>
        <fullName evidence="8 10">Protein GrpE</fullName>
    </recommendedName>
    <alternativeName>
        <fullName evidence="9 10">HSP-70 cofactor</fullName>
    </alternativeName>
</protein>
<dbReference type="InterPro" id="IPR009012">
    <property type="entry name" value="GrpE_head"/>
</dbReference>
<accession>A0A552VBR5</accession>
<evidence type="ECO:0000256" key="1">
    <source>
        <dbReference type="ARBA" id="ARBA00004496"/>
    </source>
</evidence>
<dbReference type="GO" id="GO:0051087">
    <property type="term" value="F:protein-folding chaperone binding"/>
    <property type="evidence" value="ECO:0007669"/>
    <property type="project" value="InterPro"/>
</dbReference>
<evidence type="ECO:0000313" key="15">
    <source>
        <dbReference type="Proteomes" id="UP000319424"/>
    </source>
</evidence>
<comment type="subcellular location">
    <subcellularLocation>
        <location evidence="1 10">Cytoplasm</location>
    </subcellularLocation>
</comment>
<evidence type="ECO:0000256" key="11">
    <source>
        <dbReference type="RuleBase" id="RU000639"/>
    </source>
</evidence>
<comment type="similarity">
    <text evidence="2 10 12">Belongs to the GrpE family.</text>
</comment>
<dbReference type="Pfam" id="PF01025">
    <property type="entry name" value="GrpE"/>
    <property type="match status" value="1"/>
</dbReference>
<comment type="subunit">
    <text evidence="3 10">Homodimer.</text>
</comment>
<keyword evidence="6 10" id="KW-0143">Chaperone</keyword>
<dbReference type="InterPro" id="IPR013805">
    <property type="entry name" value="GrpE_CC"/>
</dbReference>
<evidence type="ECO:0000256" key="12">
    <source>
        <dbReference type="RuleBase" id="RU004478"/>
    </source>
</evidence>